<dbReference type="OrthoDB" id="5860936at2759"/>
<dbReference type="AlphaFoldDB" id="A0A3P6TK85"/>
<dbReference type="Pfam" id="PF01213">
    <property type="entry name" value="CAP_N-CM"/>
    <property type="match status" value="1"/>
</dbReference>
<protein>
    <submittedName>
        <fullName evidence="1">Uncharacterized protein</fullName>
    </submittedName>
</protein>
<accession>A0A3P6TK85</accession>
<reference evidence="1 2" key="1">
    <citation type="submission" date="2018-08" db="EMBL/GenBank/DDBJ databases">
        <authorList>
            <person name="Laetsch R D."/>
            <person name="Stevens L."/>
            <person name="Kumar S."/>
            <person name="Blaxter L. M."/>
        </authorList>
    </citation>
    <scope>NUCLEOTIDE SEQUENCE [LARGE SCALE GENOMIC DNA]</scope>
</reference>
<proteinExistence type="predicted"/>
<evidence type="ECO:0000313" key="2">
    <source>
        <dbReference type="Proteomes" id="UP000277928"/>
    </source>
</evidence>
<sequence>MVGAFGVDNLYEYNEEQQITMNANVAYLEKLVQRLETATLRLEALGAKKPTLAPKPTGDDIPAPTVPCKLI</sequence>
<dbReference type="EMBL" id="UYRX01001172">
    <property type="protein sequence ID" value="VDK88542.1"/>
    <property type="molecule type" value="Genomic_DNA"/>
</dbReference>
<name>A0A3P6TK85_LITSI</name>
<dbReference type="Proteomes" id="UP000277928">
    <property type="component" value="Unassembled WGS sequence"/>
</dbReference>
<dbReference type="OMA" id="QQITMNA"/>
<dbReference type="InterPro" id="IPR013992">
    <property type="entry name" value="Adenylate_cyclase-assoc_CAP_N"/>
</dbReference>
<dbReference type="GO" id="GO:0003779">
    <property type="term" value="F:actin binding"/>
    <property type="evidence" value="ECO:0007669"/>
    <property type="project" value="InterPro"/>
</dbReference>
<dbReference type="InterPro" id="IPR018106">
    <property type="entry name" value="CAP_CS_N"/>
</dbReference>
<gene>
    <name evidence="1" type="ORF">NLS_LOCUS8720</name>
</gene>
<keyword evidence="2" id="KW-1185">Reference proteome</keyword>
<evidence type="ECO:0000313" key="1">
    <source>
        <dbReference type="EMBL" id="VDK88542.1"/>
    </source>
</evidence>
<dbReference type="GO" id="GO:0007010">
    <property type="term" value="P:cytoskeleton organization"/>
    <property type="evidence" value="ECO:0007669"/>
    <property type="project" value="InterPro"/>
</dbReference>
<organism evidence="1 2">
    <name type="scientific">Litomosoides sigmodontis</name>
    <name type="common">Filarial nematode worm</name>
    <dbReference type="NCBI Taxonomy" id="42156"/>
    <lineage>
        <taxon>Eukaryota</taxon>
        <taxon>Metazoa</taxon>
        <taxon>Ecdysozoa</taxon>
        <taxon>Nematoda</taxon>
        <taxon>Chromadorea</taxon>
        <taxon>Rhabditida</taxon>
        <taxon>Spirurina</taxon>
        <taxon>Spiruromorpha</taxon>
        <taxon>Filarioidea</taxon>
        <taxon>Onchocercidae</taxon>
        <taxon>Litomosoides</taxon>
    </lineage>
</organism>
<dbReference type="PROSITE" id="PS01088">
    <property type="entry name" value="CAP_1"/>
    <property type="match status" value="1"/>
</dbReference>